<keyword evidence="3" id="KW-0328">Glycosyltransferase</keyword>
<dbReference type="CDD" id="cd03784">
    <property type="entry name" value="GT1_Gtf-like"/>
    <property type="match status" value="1"/>
</dbReference>
<dbReference type="PANTHER" id="PTHR48044">
    <property type="entry name" value="GLYCOSYLTRANSFERASE"/>
    <property type="match status" value="1"/>
</dbReference>
<comment type="similarity">
    <text evidence="1 3">Belongs to the UDP-glycosyltransferase family.</text>
</comment>
<evidence type="ECO:0000259" key="5">
    <source>
        <dbReference type="Pfam" id="PF26168"/>
    </source>
</evidence>
<dbReference type="Gene3D" id="3.40.50.2000">
    <property type="entry name" value="Glycogen Phosphorylase B"/>
    <property type="match status" value="2"/>
</dbReference>
<organism evidence="6 7">
    <name type="scientific">Acer negundo</name>
    <name type="common">Box elder</name>
    <dbReference type="NCBI Taxonomy" id="4023"/>
    <lineage>
        <taxon>Eukaryota</taxon>
        <taxon>Viridiplantae</taxon>
        <taxon>Streptophyta</taxon>
        <taxon>Embryophyta</taxon>
        <taxon>Tracheophyta</taxon>
        <taxon>Spermatophyta</taxon>
        <taxon>Magnoliopsida</taxon>
        <taxon>eudicotyledons</taxon>
        <taxon>Gunneridae</taxon>
        <taxon>Pentapetalae</taxon>
        <taxon>rosids</taxon>
        <taxon>malvids</taxon>
        <taxon>Sapindales</taxon>
        <taxon>Sapindaceae</taxon>
        <taxon>Hippocastanoideae</taxon>
        <taxon>Acereae</taxon>
        <taxon>Acer</taxon>
    </lineage>
</organism>
<evidence type="ECO:0000256" key="3">
    <source>
        <dbReference type="RuleBase" id="RU003718"/>
    </source>
</evidence>
<gene>
    <name evidence="6" type="ORF">LWI28_000347</name>
</gene>
<evidence type="ECO:0000256" key="4">
    <source>
        <dbReference type="RuleBase" id="RU362057"/>
    </source>
</evidence>
<dbReference type="Proteomes" id="UP001064489">
    <property type="component" value="Chromosome 2"/>
</dbReference>
<dbReference type="InterPro" id="IPR002213">
    <property type="entry name" value="UDP_glucos_trans"/>
</dbReference>
<dbReference type="Pfam" id="PF00201">
    <property type="entry name" value="UDPGT"/>
    <property type="match status" value="1"/>
</dbReference>
<dbReference type="GO" id="GO:0009690">
    <property type="term" value="P:cytokinin metabolic process"/>
    <property type="evidence" value="ECO:0007669"/>
    <property type="project" value="UniProtKB-ARBA"/>
</dbReference>
<dbReference type="AlphaFoldDB" id="A0AAD5NHQ4"/>
<dbReference type="GO" id="GO:0050404">
    <property type="term" value="F:zeatin O-beta-D-xylosyltransferase activity"/>
    <property type="evidence" value="ECO:0007669"/>
    <property type="project" value="UniProtKB-ARBA"/>
</dbReference>
<sequence>MDSHHKQSPVIVMMVPFPAQSHMSQLLRLSYLISSHNIPVHYAGSTIHNRQVKLRAHDIDSLDLERIHFHDLPLPPFLSPSPNPHSSTKFPAHLHPLLEASSHLRQHFTALLHRLLSPTAKRIVIIHDALMASVVQDSVSIPNTETYVFNTVSAFSSFFDLWEILGKPFQIEAKLVPNELPSLEGCLTFEFLNFLVNQEEFLKFRAGDLINTSRSMEDTYIDLLEKIPGNKKYWAVGPINPVTICSKHGNSNNRDKCLSWLDKQEPKSVIYISFGTTTSMTDEQINEIAISLEQSNTKFIWVLRYADKADIFTEECKRSAELPEGFEKRMEGLGMIVRDWAPQLEILGHPSTGGFMSHCGWNSCLESLSMGVPIAAWPMHSDQPKNAVLISEVLRVGVIVKKWTHTLEIVESSHIKEAVRRLMVSEVGDQMRKRADALRESFKQSLGKDGVSCMELESFIAHITR</sequence>
<evidence type="ECO:0000313" key="7">
    <source>
        <dbReference type="Proteomes" id="UP001064489"/>
    </source>
</evidence>
<proteinExistence type="inferred from homology"/>
<dbReference type="Pfam" id="PF26168">
    <property type="entry name" value="Glyco_transf_N"/>
    <property type="match status" value="1"/>
</dbReference>
<feature type="domain" description="Glycosyltransferase N-terminal" evidence="5">
    <location>
        <begin position="9"/>
        <end position="241"/>
    </location>
</feature>
<dbReference type="FunFam" id="3.40.50.2000:FF:000238">
    <property type="entry name" value="Glycosyltransferase"/>
    <property type="match status" value="1"/>
</dbReference>
<name>A0AAD5NHQ4_ACENE</name>
<reference evidence="6" key="2">
    <citation type="submission" date="2023-02" db="EMBL/GenBank/DDBJ databases">
        <authorList>
            <person name="Swenson N.G."/>
            <person name="Wegrzyn J.L."/>
            <person name="Mcevoy S.L."/>
        </authorList>
    </citation>
    <scope>NUCLEOTIDE SEQUENCE</scope>
    <source>
        <strain evidence="6">91603</strain>
        <tissue evidence="6">Leaf</tissue>
    </source>
</reference>
<keyword evidence="7" id="KW-1185">Reference proteome</keyword>
<dbReference type="PROSITE" id="PS00375">
    <property type="entry name" value="UDPGT"/>
    <property type="match status" value="1"/>
</dbReference>
<dbReference type="EC" id="2.4.1.-" evidence="4"/>
<evidence type="ECO:0000256" key="1">
    <source>
        <dbReference type="ARBA" id="ARBA00009995"/>
    </source>
</evidence>
<protein>
    <recommendedName>
        <fullName evidence="4">Glycosyltransferase</fullName>
        <ecNumber evidence="4">2.4.1.-</ecNumber>
    </recommendedName>
</protein>
<dbReference type="EMBL" id="JAJSOW010000106">
    <property type="protein sequence ID" value="KAI9159626.1"/>
    <property type="molecule type" value="Genomic_DNA"/>
</dbReference>
<dbReference type="FunFam" id="3.40.50.2000:FF:000060">
    <property type="entry name" value="Glycosyltransferase"/>
    <property type="match status" value="1"/>
</dbReference>
<dbReference type="SUPFAM" id="SSF53756">
    <property type="entry name" value="UDP-Glycosyltransferase/glycogen phosphorylase"/>
    <property type="match status" value="1"/>
</dbReference>
<evidence type="ECO:0000313" key="6">
    <source>
        <dbReference type="EMBL" id="KAI9159626.1"/>
    </source>
</evidence>
<comment type="caution">
    <text evidence="6">The sequence shown here is derived from an EMBL/GenBank/DDBJ whole genome shotgun (WGS) entry which is preliminary data.</text>
</comment>
<keyword evidence="2 3" id="KW-0808">Transferase</keyword>
<dbReference type="PANTHER" id="PTHR48044:SF22">
    <property type="entry name" value="GLYCOSYLTRANSFERASE"/>
    <property type="match status" value="1"/>
</dbReference>
<accession>A0AAD5NHQ4</accession>
<dbReference type="InterPro" id="IPR058980">
    <property type="entry name" value="Glyco_transf_N"/>
</dbReference>
<reference evidence="6" key="1">
    <citation type="journal article" date="2022" name="Plant J.">
        <title>Strategies of tolerance reflected in two North American maple genomes.</title>
        <authorList>
            <person name="McEvoy S.L."/>
            <person name="Sezen U.U."/>
            <person name="Trouern-Trend A."/>
            <person name="McMahon S.M."/>
            <person name="Schaberg P.G."/>
            <person name="Yang J."/>
            <person name="Wegrzyn J.L."/>
            <person name="Swenson N.G."/>
        </authorList>
    </citation>
    <scope>NUCLEOTIDE SEQUENCE</scope>
    <source>
        <strain evidence="6">91603</strain>
    </source>
</reference>
<evidence type="ECO:0000256" key="2">
    <source>
        <dbReference type="ARBA" id="ARBA00022679"/>
    </source>
</evidence>
<dbReference type="InterPro" id="IPR035595">
    <property type="entry name" value="UDP_glycos_trans_CS"/>
</dbReference>